<dbReference type="AlphaFoldDB" id="A0A183J5N2"/>
<keyword evidence="2" id="KW-1185">Reference proteome</keyword>
<name>A0A183J5N2_9BILA</name>
<evidence type="ECO:0000313" key="3">
    <source>
        <dbReference type="WBParaSite" id="SBAD_0001156001-mRNA-1"/>
    </source>
</evidence>
<reference evidence="1 2" key="2">
    <citation type="submission" date="2018-11" db="EMBL/GenBank/DDBJ databases">
        <authorList>
            <consortium name="Pathogen Informatics"/>
        </authorList>
    </citation>
    <scope>NUCLEOTIDE SEQUENCE [LARGE SCALE GENOMIC DNA]</scope>
</reference>
<dbReference type="EMBL" id="UZAM01015203">
    <property type="protein sequence ID" value="VDP37784.1"/>
    <property type="molecule type" value="Genomic_DNA"/>
</dbReference>
<organism evidence="3">
    <name type="scientific">Soboliphyme baturini</name>
    <dbReference type="NCBI Taxonomy" id="241478"/>
    <lineage>
        <taxon>Eukaryota</taxon>
        <taxon>Metazoa</taxon>
        <taxon>Ecdysozoa</taxon>
        <taxon>Nematoda</taxon>
        <taxon>Enoplea</taxon>
        <taxon>Dorylaimia</taxon>
        <taxon>Dioctophymatida</taxon>
        <taxon>Dioctophymatoidea</taxon>
        <taxon>Soboliphymatidae</taxon>
        <taxon>Soboliphyme</taxon>
    </lineage>
</organism>
<dbReference type="Proteomes" id="UP000270296">
    <property type="component" value="Unassembled WGS sequence"/>
</dbReference>
<evidence type="ECO:0000313" key="2">
    <source>
        <dbReference type="Proteomes" id="UP000270296"/>
    </source>
</evidence>
<dbReference type="WBParaSite" id="SBAD_0001156001-mRNA-1">
    <property type="protein sequence ID" value="SBAD_0001156001-mRNA-1"/>
    <property type="gene ID" value="SBAD_0001156001"/>
</dbReference>
<accession>A0A183J5N2</accession>
<protein>
    <submittedName>
        <fullName evidence="1 3">Uncharacterized protein</fullName>
    </submittedName>
</protein>
<gene>
    <name evidence="1" type="ORF">SBAD_LOCUS11180</name>
</gene>
<proteinExistence type="predicted"/>
<sequence>MDRQRVCLGLKRLRWTEKTTFKLNCYRRPIAVADPEITICDNAVLKPPAIYKSFCSVLFQTLMNRISGCSSSALFSSRGAERVGSVELGQQTPLTNLHQLLWCR</sequence>
<evidence type="ECO:0000313" key="1">
    <source>
        <dbReference type="EMBL" id="VDP37784.1"/>
    </source>
</evidence>
<reference evidence="3" key="1">
    <citation type="submission" date="2016-06" db="UniProtKB">
        <authorList>
            <consortium name="WormBaseParasite"/>
        </authorList>
    </citation>
    <scope>IDENTIFICATION</scope>
</reference>